<dbReference type="InterPro" id="IPR036237">
    <property type="entry name" value="Xyl_isomerase-like_sf"/>
</dbReference>
<comment type="caution">
    <text evidence="2">The sequence shown here is derived from an EMBL/GenBank/DDBJ whole genome shotgun (WGS) entry which is preliminary data.</text>
</comment>
<evidence type="ECO:0000259" key="1">
    <source>
        <dbReference type="Pfam" id="PF01261"/>
    </source>
</evidence>
<dbReference type="PANTHER" id="PTHR12110">
    <property type="entry name" value="HYDROXYPYRUVATE ISOMERASE"/>
    <property type="match status" value="1"/>
</dbReference>
<dbReference type="Proteomes" id="UP000517523">
    <property type="component" value="Unassembled WGS sequence"/>
</dbReference>
<evidence type="ECO:0000313" key="3">
    <source>
        <dbReference type="Proteomes" id="UP000517523"/>
    </source>
</evidence>
<dbReference type="AlphaFoldDB" id="A0A839TS03"/>
<gene>
    <name evidence="2" type="ORF">FHS19_003094</name>
</gene>
<dbReference type="InterPro" id="IPR050312">
    <property type="entry name" value="IolE/XylAMocC-like"/>
</dbReference>
<proteinExistence type="predicted"/>
<keyword evidence="2" id="KW-0413">Isomerase</keyword>
<dbReference type="RefSeq" id="WP_183582610.1">
    <property type="nucleotide sequence ID" value="NZ_JACHXJ010000002.1"/>
</dbReference>
<dbReference type="SUPFAM" id="SSF51658">
    <property type="entry name" value="Xylose isomerase-like"/>
    <property type="match status" value="1"/>
</dbReference>
<accession>A0A839TS03</accession>
<dbReference type="Pfam" id="PF01261">
    <property type="entry name" value="AP_endonuc_2"/>
    <property type="match status" value="1"/>
</dbReference>
<organism evidence="2 3">
    <name type="scientific">Paenibacillus rhizosphaerae</name>
    <dbReference type="NCBI Taxonomy" id="297318"/>
    <lineage>
        <taxon>Bacteria</taxon>
        <taxon>Bacillati</taxon>
        <taxon>Bacillota</taxon>
        <taxon>Bacilli</taxon>
        <taxon>Bacillales</taxon>
        <taxon>Paenibacillaceae</taxon>
        <taxon>Paenibacillus</taxon>
    </lineage>
</organism>
<protein>
    <submittedName>
        <fullName evidence="2">Sugar phosphate isomerase/epimerase</fullName>
    </submittedName>
</protein>
<feature type="domain" description="Xylose isomerase-like TIM barrel" evidence="1">
    <location>
        <begin position="24"/>
        <end position="251"/>
    </location>
</feature>
<evidence type="ECO:0000313" key="2">
    <source>
        <dbReference type="EMBL" id="MBB3128440.1"/>
    </source>
</evidence>
<dbReference type="GO" id="GO:0016853">
    <property type="term" value="F:isomerase activity"/>
    <property type="evidence" value="ECO:0007669"/>
    <property type="project" value="UniProtKB-KW"/>
</dbReference>
<dbReference type="Gene3D" id="3.20.20.150">
    <property type="entry name" value="Divalent-metal-dependent TIM barrel enzymes"/>
    <property type="match status" value="1"/>
</dbReference>
<sequence length="272" mass="30432">MNRIACSTSTRCNSPLDEGLSAISAAGFSRIDILAIDGWAHVHTRELVTPEGLGEAVRRTETLMKRYSLTPIAVNSGVGPQLYDRSPEAVVRRKAETEGLLNWMKALGISFAAIQPRQPDPDRPWEDALADCAASLRDQLELAAPAGVTLALEFHVNSPFETFEQCARIMELLPEMPLVYDPTHLVMQGIPLEETFRFLDRAVHVHVRDAAARRMQTRFGEGIVDFGRLLGELKARSYKGDFSIEYLQTDEFEVLEDTAKLYRRIEADFPQG</sequence>
<reference evidence="2 3" key="1">
    <citation type="submission" date="2020-08" db="EMBL/GenBank/DDBJ databases">
        <title>Genomic Encyclopedia of Type Strains, Phase III (KMG-III): the genomes of soil and plant-associated and newly described type strains.</title>
        <authorList>
            <person name="Whitman W."/>
        </authorList>
    </citation>
    <scope>NUCLEOTIDE SEQUENCE [LARGE SCALE GENOMIC DNA]</scope>
    <source>
        <strain evidence="2 3">CECT 5831</strain>
    </source>
</reference>
<name>A0A839TS03_9BACL</name>
<dbReference type="InterPro" id="IPR013022">
    <property type="entry name" value="Xyl_isomerase-like_TIM-brl"/>
</dbReference>
<dbReference type="EMBL" id="JACHXJ010000002">
    <property type="protein sequence ID" value="MBB3128440.1"/>
    <property type="molecule type" value="Genomic_DNA"/>
</dbReference>